<dbReference type="Proteomes" id="UP001596109">
    <property type="component" value="Unassembled WGS sequence"/>
</dbReference>
<keyword evidence="1" id="KW-0378">Hydrolase</keyword>
<dbReference type="InterPro" id="IPR051695">
    <property type="entry name" value="Phosphoglycerate_Mutase"/>
</dbReference>
<name>A0ABW0TIE6_9BACL</name>
<dbReference type="InterPro" id="IPR013078">
    <property type="entry name" value="His_Pase_superF_clade-1"/>
</dbReference>
<keyword evidence="3" id="KW-1185">Reference proteome</keyword>
<evidence type="ECO:0000313" key="3">
    <source>
        <dbReference type="Proteomes" id="UP001596109"/>
    </source>
</evidence>
<organism evidence="2 3">
    <name type="scientific">Sporosarcina soli</name>
    <dbReference type="NCBI Taxonomy" id="334736"/>
    <lineage>
        <taxon>Bacteria</taxon>
        <taxon>Bacillati</taxon>
        <taxon>Bacillota</taxon>
        <taxon>Bacilli</taxon>
        <taxon>Bacillales</taxon>
        <taxon>Caryophanaceae</taxon>
        <taxon>Sporosarcina</taxon>
    </lineage>
</organism>
<dbReference type="EMBL" id="JBHSNO010000005">
    <property type="protein sequence ID" value="MFC5589204.1"/>
    <property type="molecule type" value="Genomic_DNA"/>
</dbReference>
<dbReference type="CDD" id="cd07040">
    <property type="entry name" value="HP"/>
    <property type="match status" value="1"/>
</dbReference>
<comment type="caution">
    <text evidence="2">The sequence shown here is derived from an EMBL/GenBank/DDBJ whole genome shotgun (WGS) entry which is preliminary data.</text>
</comment>
<dbReference type="Gene3D" id="3.40.50.1240">
    <property type="entry name" value="Phosphoglycerate mutase-like"/>
    <property type="match status" value="1"/>
</dbReference>
<evidence type="ECO:0000313" key="2">
    <source>
        <dbReference type="EMBL" id="MFC5589204.1"/>
    </source>
</evidence>
<proteinExistence type="predicted"/>
<evidence type="ECO:0000256" key="1">
    <source>
        <dbReference type="ARBA" id="ARBA00022801"/>
    </source>
</evidence>
<dbReference type="RefSeq" id="WP_381433493.1">
    <property type="nucleotide sequence ID" value="NZ_JBHSNO010000005.1"/>
</dbReference>
<accession>A0ABW0TIE6</accession>
<reference evidence="3" key="1">
    <citation type="journal article" date="2019" name="Int. J. Syst. Evol. Microbiol.">
        <title>The Global Catalogue of Microorganisms (GCM) 10K type strain sequencing project: providing services to taxonomists for standard genome sequencing and annotation.</title>
        <authorList>
            <consortium name="The Broad Institute Genomics Platform"/>
            <consortium name="The Broad Institute Genome Sequencing Center for Infectious Disease"/>
            <person name="Wu L."/>
            <person name="Ma J."/>
        </authorList>
    </citation>
    <scope>NUCLEOTIDE SEQUENCE [LARGE SCALE GENOMIC DNA]</scope>
    <source>
        <strain evidence="3">CGMCC 4.1434</strain>
    </source>
</reference>
<sequence length="196" mass="22333">MADRFVLFLIRHLPTQGNRERKYIGWTDEPILETAIEQRCLIATSTVFGSDLVRTRQSAAVYFPAATFIADCRWRECNFGIFEGKTYADLEKDEDYRRWIEDAERNRPPEGESLAQVKTRVLSVVKEMPNGAVVMTHGGPIRVLLTAFSQENKAFWSWDIPHGAAYRLEWDSEKVFREGRACTSISAVPITANGLT</sequence>
<dbReference type="PANTHER" id="PTHR46517">
    <property type="entry name" value="FRUCTOSE-2,6-BISPHOSPHATASE TIGAR"/>
    <property type="match status" value="1"/>
</dbReference>
<gene>
    <name evidence="2" type="ORF">ACFPRA_09915</name>
</gene>
<protein>
    <submittedName>
        <fullName evidence="2">Histidine phosphatase family protein</fullName>
    </submittedName>
</protein>
<dbReference type="Pfam" id="PF00300">
    <property type="entry name" value="His_Phos_1"/>
    <property type="match status" value="1"/>
</dbReference>
<dbReference type="SUPFAM" id="SSF53254">
    <property type="entry name" value="Phosphoglycerate mutase-like"/>
    <property type="match status" value="1"/>
</dbReference>
<dbReference type="SMART" id="SM00855">
    <property type="entry name" value="PGAM"/>
    <property type="match status" value="1"/>
</dbReference>
<dbReference type="PANTHER" id="PTHR46517:SF1">
    <property type="entry name" value="FRUCTOSE-2,6-BISPHOSPHATASE TIGAR"/>
    <property type="match status" value="1"/>
</dbReference>
<dbReference type="InterPro" id="IPR029033">
    <property type="entry name" value="His_PPase_superfam"/>
</dbReference>